<dbReference type="InterPro" id="IPR050241">
    <property type="entry name" value="NAD-cap_RNA_hydrolase_NudC"/>
</dbReference>
<dbReference type="EMBL" id="CP050804">
    <property type="protein sequence ID" value="QJC21410.1"/>
    <property type="molecule type" value="Genomic_DNA"/>
</dbReference>
<dbReference type="InterPro" id="IPR015797">
    <property type="entry name" value="NUDIX_hydrolase-like_dom_sf"/>
</dbReference>
<dbReference type="RefSeq" id="WP_168917351.1">
    <property type="nucleotide sequence ID" value="NZ_CP050804.1"/>
</dbReference>
<evidence type="ECO:0000259" key="10">
    <source>
        <dbReference type="PROSITE" id="PS51462"/>
    </source>
</evidence>
<gene>
    <name evidence="11" type="primary">nudC</name>
    <name evidence="11" type="ORF">HC352_01990</name>
</gene>
<dbReference type="Proteomes" id="UP000502298">
    <property type="component" value="Chromosome"/>
</dbReference>
<feature type="domain" description="Nudix hydrolase" evidence="10">
    <location>
        <begin position="156"/>
        <end position="280"/>
    </location>
</feature>
<dbReference type="KEGG" id="arca:HC352_01990"/>
<evidence type="ECO:0000313" key="11">
    <source>
        <dbReference type="EMBL" id="QJC21410.1"/>
    </source>
</evidence>
<comment type="similarity">
    <text evidence="3">Belongs to the Nudix hydrolase family. NudC subfamily.</text>
</comment>
<evidence type="ECO:0000256" key="6">
    <source>
        <dbReference type="ARBA" id="ARBA00022801"/>
    </source>
</evidence>
<dbReference type="PROSITE" id="PS51462">
    <property type="entry name" value="NUDIX"/>
    <property type="match status" value="1"/>
</dbReference>
<dbReference type="EC" id="3.6.1.22" evidence="4"/>
<dbReference type="CDD" id="cd03429">
    <property type="entry name" value="NUDIX_NADH_pyrophosphatase_Nudt13"/>
    <property type="match status" value="1"/>
</dbReference>
<keyword evidence="5" id="KW-0479">Metal-binding</keyword>
<accession>A0A6H2EJN4</accession>
<keyword evidence="8" id="KW-0520">NAD</keyword>
<dbReference type="Pfam" id="PF00293">
    <property type="entry name" value="NUDIX"/>
    <property type="match status" value="1"/>
</dbReference>
<proteinExistence type="inferred from homology"/>
<dbReference type="GO" id="GO:0019677">
    <property type="term" value="P:NAD+ catabolic process"/>
    <property type="evidence" value="ECO:0007669"/>
    <property type="project" value="TreeGrafter"/>
</dbReference>
<comment type="cofactor">
    <cofactor evidence="2">
        <name>Zn(2+)</name>
        <dbReference type="ChEBI" id="CHEBI:29105"/>
    </cofactor>
</comment>
<organism evidence="11 12">
    <name type="scientific">Arcanobacterium buesumense</name>
    <dbReference type="NCBI Taxonomy" id="2722751"/>
    <lineage>
        <taxon>Bacteria</taxon>
        <taxon>Bacillati</taxon>
        <taxon>Actinomycetota</taxon>
        <taxon>Actinomycetes</taxon>
        <taxon>Actinomycetales</taxon>
        <taxon>Actinomycetaceae</taxon>
        <taxon>Arcanobacterium</taxon>
    </lineage>
</organism>
<evidence type="ECO:0000256" key="1">
    <source>
        <dbReference type="ARBA" id="ARBA00001946"/>
    </source>
</evidence>
<dbReference type="PANTHER" id="PTHR42904">
    <property type="entry name" value="NUDIX HYDROLASE, NUDC SUBFAMILY"/>
    <property type="match status" value="1"/>
</dbReference>
<name>A0A6H2EJN4_9ACTO</name>
<protein>
    <recommendedName>
        <fullName evidence="4">NAD(+) diphosphatase</fullName>
        <ecNumber evidence="4">3.6.1.22</ecNumber>
    </recommendedName>
</protein>
<dbReference type="GO" id="GO:0005829">
    <property type="term" value="C:cytosol"/>
    <property type="evidence" value="ECO:0007669"/>
    <property type="project" value="TreeGrafter"/>
</dbReference>
<evidence type="ECO:0000256" key="2">
    <source>
        <dbReference type="ARBA" id="ARBA00001947"/>
    </source>
</evidence>
<evidence type="ECO:0000256" key="7">
    <source>
        <dbReference type="ARBA" id="ARBA00022842"/>
    </source>
</evidence>
<dbReference type="SUPFAM" id="SSF55811">
    <property type="entry name" value="Nudix"/>
    <property type="match status" value="1"/>
</dbReference>
<dbReference type="Gene3D" id="3.90.79.20">
    <property type="match status" value="1"/>
</dbReference>
<evidence type="ECO:0000256" key="3">
    <source>
        <dbReference type="ARBA" id="ARBA00009595"/>
    </source>
</evidence>
<dbReference type="AlphaFoldDB" id="A0A6H2EJN4"/>
<dbReference type="NCBIfam" id="NF001299">
    <property type="entry name" value="PRK00241.1"/>
    <property type="match status" value="1"/>
</dbReference>
<dbReference type="PANTHER" id="PTHR42904:SF6">
    <property type="entry name" value="NAD-CAPPED RNA HYDROLASE NUDT12"/>
    <property type="match status" value="1"/>
</dbReference>
<keyword evidence="7" id="KW-0460">Magnesium</keyword>
<dbReference type="InterPro" id="IPR020084">
    <property type="entry name" value="NUDIX_hydrolase_CS"/>
</dbReference>
<evidence type="ECO:0000256" key="8">
    <source>
        <dbReference type="ARBA" id="ARBA00023027"/>
    </source>
</evidence>
<evidence type="ECO:0000256" key="4">
    <source>
        <dbReference type="ARBA" id="ARBA00012381"/>
    </source>
</evidence>
<keyword evidence="6 11" id="KW-0378">Hydrolase</keyword>
<evidence type="ECO:0000256" key="5">
    <source>
        <dbReference type="ARBA" id="ARBA00022723"/>
    </source>
</evidence>
<dbReference type="InterPro" id="IPR049734">
    <property type="entry name" value="NudC-like_C"/>
</dbReference>
<evidence type="ECO:0000256" key="9">
    <source>
        <dbReference type="ARBA" id="ARBA00023679"/>
    </source>
</evidence>
<dbReference type="PROSITE" id="PS00893">
    <property type="entry name" value="NUDIX_BOX"/>
    <property type="match status" value="1"/>
</dbReference>
<dbReference type="InterPro" id="IPR000086">
    <property type="entry name" value="NUDIX_hydrolase_dom"/>
</dbReference>
<keyword evidence="12" id="KW-1185">Reference proteome</keyword>
<dbReference type="GO" id="GO:0046872">
    <property type="term" value="F:metal ion binding"/>
    <property type="evidence" value="ECO:0007669"/>
    <property type="project" value="UniProtKB-KW"/>
</dbReference>
<comment type="catalytic activity">
    <reaction evidence="9">
        <text>a 5'-end NAD(+)-phospho-ribonucleoside in mRNA + H2O = a 5'-end phospho-adenosine-phospho-ribonucleoside in mRNA + beta-nicotinamide D-ribonucleotide + 2 H(+)</text>
        <dbReference type="Rhea" id="RHEA:60876"/>
        <dbReference type="Rhea" id="RHEA-COMP:15698"/>
        <dbReference type="Rhea" id="RHEA-COMP:15719"/>
        <dbReference type="ChEBI" id="CHEBI:14649"/>
        <dbReference type="ChEBI" id="CHEBI:15377"/>
        <dbReference type="ChEBI" id="CHEBI:15378"/>
        <dbReference type="ChEBI" id="CHEBI:144029"/>
        <dbReference type="ChEBI" id="CHEBI:144051"/>
    </reaction>
    <physiologicalReaction direction="left-to-right" evidence="9">
        <dbReference type="Rhea" id="RHEA:60877"/>
    </physiologicalReaction>
</comment>
<evidence type="ECO:0000313" key="12">
    <source>
        <dbReference type="Proteomes" id="UP000502298"/>
    </source>
</evidence>
<dbReference type="GO" id="GO:0035529">
    <property type="term" value="F:NADH pyrophosphatase activity"/>
    <property type="evidence" value="ECO:0007669"/>
    <property type="project" value="TreeGrafter"/>
</dbReference>
<reference evidence="11 12" key="1">
    <citation type="submission" date="2020-03" db="EMBL/GenBank/DDBJ databases">
        <title>Complete genome of Arcanobacterium buesumensis sp. nov. strain 2701.</title>
        <authorList>
            <person name="Borowiak M."/>
            <person name="Alssahen M."/>
            <person name="Laemmler C."/>
            <person name="Malorny B."/>
            <person name="Hassan A."/>
            <person name="Prenger-Berninghoff E."/>
            <person name="Ploetz M."/>
            <person name="Abdulmawjood A."/>
        </authorList>
    </citation>
    <scope>NUCLEOTIDE SEQUENCE [LARGE SCALE GENOMIC DNA]</scope>
    <source>
        <strain evidence="11 12">2701</strain>
    </source>
</reference>
<dbReference type="Gene3D" id="3.90.79.10">
    <property type="entry name" value="Nucleoside Triphosphate Pyrophosphohydrolase"/>
    <property type="match status" value="1"/>
</dbReference>
<sequence>MDELTHMYDPLVECWNSNDIGVSPDLVFDEDRARIMLVCDGNIAMQEQEIFWYLGQYDEKELIYLVSDANYDYFVHSLDSAGENLFNSDSRMSDPFVDIRTVTGDISPKNMLLIWGALALSAWHQRAMFCEKCSHPLRSEGWGRRRVCGLGHVVFPRTDPAVIVGVMDSQQRLLVARNSRWQVGRISVLAGFVEPGETFESAVRREVREEVGVELDKVRYLTSQPWPFPGSLMAAFYGTTSDEEVRPDHQEIAEAFFITRQQLRERVALGELSLPPRVSIGRALIEHWLARNDE</sequence>
<dbReference type="GO" id="GO:0006742">
    <property type="term" value="P:NADP+ catabolic process"/>
    <property type="evidence" value="ECO:0007669"/>
    <property type="project" value="TreeGrafter"/>
</dbReference>
<comment type="cofactor">
    <cofactor evidence="1">
        <name>Mg(2+)</name>
        <dbReference type="ChEBI" id="CHEBI:18420"/>
    </cofactor>
</comment>